<evidence type="ECO:0008006" key="3">
    <source>
        <dbReference type="Google" id="ProtNLM"/>
    </source>
</evidence>
<comment type="caution">
    <text evidence="1">The sequence shown here is derived from an EMBL/GenBank/DDBJ whole genome shotgun (WGS) entry which is preliminary data.</text>
</comment>
<evidence type="ECO:0000313" key="2">
    <source>
        <dbReference type="Proteomes" id="UP000247892"/>
    </source>
</evidence>
<dbReference type="RefSeq" id="WP_110341248.1">
    <property type="nucleotide sequence ID" value="NZ_MASU01000012.1"/>
</dbReference>
<reference evidence="1 2" key="1">
    <citation type="submission" date="2016-07" db="EMBL/GenBank/DDBJ databases">
        <title>Draft genome sequence of Prauserella sp. YIM 121212, isolated from alkaline soil.</title>
        <authorList>
            <person name="Ruckert C."/>
            <person name="Albersmeier A."/>
            <person name="Jiang C.-L."/>
            <person name="Jiang Y."/>
            <person name="Kalinowski J."/>
            <person name="Schneider O."/>
            <person name="Winkler A."/>
            <person name="Zotchev S.B."/>
        </authorList>
    </citation>
    <scope>NUCLEOTIDE SEQUENCE [LARGE SCALE GENOMIC DNA]</scope>
    <source>
        <strain evidence="1 2">YIM 121212</strain>
    </source>
</reference>
<protein>
    <recommendedName>
        <fullName evidence="3">S-adenosyl methyltransferase</fullName>
    </recommendedName>
</protein>
<dbReference type="CDD" id="cd02440">
    <property type="entry name" value="AdoMet_MTases"/>
    <property type="match status" value="1"/>
</dbReference>
<name>A0A318M3J3_9PSEU</name>
<dbReference type="InterPro" id="IPR029063">
    <property type="entry name" value="SAM-dependent_MTases_sf"/>
</dbReference>
<dbReference type="PIRSF" id="PIRSF017393">
    <property type="entry name" value="MTase_SAV2177"/>
    <property type="match status" value="1"/>
</dbReference>
<sequence>MATQEDSPGLVEQVDPDAPSLSRIYDYLLGGGHNFAADRAVANKITTLVPGYDVFVRESRTFVRRAVLHMLTAGIEQFLDLGAGMFSTHPVHHLAQAERPDARVVYVDRDPVVIASIGLLVEQNDPRVGVVEADLRNVDEVLDNAVTTRRLDLSRPVAVVAGAVLHCLPDAEEAAAALTSYYERLAPGSLLAVSHADGKTLGPELAAAVEGCFAEAGITVVHRSQRQFAKLLGLWHPHPDGVVPVGWWRPDSLTLLRPEHVLGNAVLASRRHELAEQA</sequence>
<accession>A0A318M3J3</accession>
<proteinExistence type="predicted"/>
<dbReference type="Gene3D" id="3.40.50.150">
    <property type="entry name" value="Vaccinia Virus protein VP39"/>
    <property type="match status" value="1"/>
</dbReference>
<organism evidence="1 2">
    <name type="scientific">Prauserella flavalba</name>
    <dbReference type="NCBI Taxonomy" id="1477506"/>
    <lineage>
        <taxon>Bacteria</taxon>
        <taxon>Bacillati</taxon>
        <taxon>Actinomycetota</taxon>
        <taxon>Actinomycetes</taxon>
        <taxon>Pseudonocardiales</taxon>
        <taxon>Pseudonocardiaceae</taxon>
        <taxon>Prauserella</taxon>
    </lineage>
</organism>
<dbReference type="InterPro" id="IPR006764">
    <property type="entry name" value="SAM_dep_MeTrfase_SAV2177_type"/>
</dbReference>
<evidence type="ECO:0000313" key="1">
    <source>
        <dbReference type="EMBL" id="PXY25563.1"/>
    </source>
</evidence>
<dbReference type="EMBL" id="MASU01000012">
    <property type="protein sequence ID" value="PXY25563.1"/>
    <property type="molecule type" value="Genomic_DNA"/>
</dbReference>
<dbReference type="SUPFAM" id="SSF53335">
    <property type="entry name" value="S-adenosyl-L-methionine-dependent methyltransferases"/>
    <property type="match status" value="1"/>
</dbReference>
<dbReference type="Pfam" id="PF04672">
    <property type="entry name" value="Methyltransf_19"/>
    <property type="match status" value="1"/>
</dbReference>
<keyword evidence="2" id="KW-1185">Reference proteome</keyword>
<dbReference type="OrthoDB" id="3639118at2"/>
<gene>
    <name evidence="1" type="ORF">BA062_25760</name>
</gene>
<dbReference type="AlphaFoldDB" id="A0A318M3J3"/>
<dbReference type="Proteomes" id="UP000247892">
    <property type="component" value="Unassembled WGS sequence"/>
</dbReference>